<dbReference type="SUPFAM" id="SSF57959">
    <property type="entry name" value="Leucine zipper domain"/>
    <property type="match status" value="1"/>
</dbReference>
<dbReference type="PANTHER" id="PTHR37616:SF2">
    <property type="entry name" value="BZIP DOMAIN-CONTAINING PROTEIN"/>
    <property type="match status" value="1"/>
</dbReference>
<evidence type="ECO:0000313" key="5">
    <source>
        <dbReference type="Proteomes" id="UP001316803"/>
    </source>
</evidence>
<dbReference type="FunFam" id="1.20.5.170:FF:000031">
    <property type="entry name" value="BZIP transcription factor (MeaB)"/>
    <property type="match status" value="1"/>
</dbReference>
<gene>
    <name evidence="4" type="ORF">OHC33_008347</name>
</gene>
<sequence>MSHQMNTPFDTDLDAFLNYDQNDQTPMSSSSDVKPIPALLHQGSDFSSTFSGPSYQYDSHRQQTGLPMGGYANTLAVNQATGLHYRPGNNFIVPTETLNIPLSNLDDFDFNRPQFDQADMDFENDSPADVPSMFYGADGQSNVSPASQIPPRIYPGMHTQQANQAKIQQVQKQQEMMRQQQQRQLPAGQQPLPTGTPTAQKAVPAAKDPHVEESISRLLNRMRQSSSASADDDDADSPGGSNMPRIKRDEDEMDDDERLLNSEEGKKLSSKERRQLRNKVSARAFRSRRKEYITQLEAEVAQKAQESNELRVQNRQLMEENTRLTDLTRMLLSSQAFSGFLSELSNSGVTNTMQQQSSQQQQQGQQQQQTSKQSQPQQQQQPQQARKDVSSHEAARQMQMQNQNNQMQVGMTLIPDTPIDMSVFDGHTSWNNMVPSSDYQVFAVTELPEPPKLDLSSITEKSSEIKPIRSSKKDLPVVSSIPTPPSPIKSYSPVDQSDDLYAEDSTVPVSLPTTLYTTLSKAAVSSDILSSVSPSTGSWSDLQQLCEEMDETCDRISQFTC</sequence>
<dbReference type="GO" id="GO:0003700">
    <property type="term" value="F:DNA-binding transcription factor activity"/>
    <property type="evidence" value="ECO:0007669"/>
    <property type="project" value="InterPro"/>
</dbReference>
<evidence type="ECO:0000256" key="2">
    <source>
        <dbReference type="SAM" id="MobiDB-lite"/>
    </source>
</evidence>
<feature type="region of interest" description="Disordered" evidence="2">
    <location>
        <begin position="128"/>
        <end position="284"/>
    </location>
</feature>
<dbReference type="Gene3D" id="1.20.5.170">
    <property type="match status" value="1"/>
</dbReference>
<proteinExistence type="predicted"/>
<feature type="compositionally biased region" description="Low complexity" evidence="2">
    <location>
        <begin position="354"/>
        <end position="384"/>
    </location>
</feature>
<organism evidence="4 5">
    <name type="scientific">Knufia fluminis</name>
    <dbReference type="NCBI Taxonomy" id="191047"/>
    <lineage>
        <taxon>Eukaryota</taxon>
        <taxon>Fungi</taxon>
        <taxon>Dikarya</taxon>
        <taxon>Ascomycota</taxon>
        <taxon>Pezizomycotina</taxon>
        <taxon>Eurotiomycetes</taxon>
        <taxon>Chaetothyriomycetidae</taxon>
        <taxon>Chaetothyriales</taxon>
        <taxon>Trichomeriaceae</taxon>
        <taxon>Knufia</taxon>
    </lineage>
</organism>
<dbReference type="Pfam" id="PF00170">
    <property type="entry name" value="bZIP_1"/>
    <property type="match status" value="1"/>
</dbReference>
<accession>A0AAN8EC69</accession>
<feature type="compositionally biased region" description="Basic and acidic residues" evidence="2">
    <location>
        <begin position="258"/>
        <end position="275"/>
    </location>
</feature>
<dbReference type="PROSITE" id="PS50217">
    <property type="entry name" value="BZIP"/>
    <property type="match status" value="1"/>
</dbReference>
<evidence type="ECO:0000259" key="3">
    <source>
        <dbReference type="PROSITE" id="PS50217"/>
    </source>
</evidence>
<reference evidence="4 5" key="1">
    <citation type="submission" date="2022-12" db="EMBL/GenBank/DDBJ databases">
        <title>Genomic features and morphological characterization of a novel Knufia sp. strain isolated from spacecraft assembly facility.</title>
        <authorList>
            <person name="Teixeira M."/>
            <person name="Chander A.M."/>
            <person name="Stajich J.E."/>
            <person name="Venkateswaran K."/>
        </authorList>
    </citation>
    <scope>NUCLEOTIDE SEQUENCE [LARGE SCALE GENOMIC DNA]</scope>
    <source>
        <strain evidence="4 5">FJI-L2-BK-P2</strain>
    </source>
</reference>
<feature type="domain" description="BZIP" evidence="3">
    <location>
        <begin position="268"/>
        <end position="331"/>
    </location>
</feature>
<protein>
    <recommendedName>
        <fullName evidence="3">BZIP domain-containing protein</fullName>
    </recommendedName>
</protein>
<dbReference type="InterPro" id="IPR046347">
    <property type="entry name" value="bZIP_sf"/>
</dbReference>
<keyword evidence="5" id="KW-1185">Reference proteome</keyword>
<dbReference type="AlphaFoldDB" id="A0AAN8EC69"/>
<feature type="coiled-coil region" evidence="1">
    <location>
        <begin position="293"/>
        <end position="327"/>
    </location>
</feature>
<keyword evidence="1" id="KW-0175">Coiled coil</keyword>
<feature type="region of interest" description="Disordered" evidence="2">
    <location>
        <begin position="468"/>
        <end position="493"/>
    </location>
</feature>
<dbReference type="EMBL" id="JAKLMC020000025">
    <property type="protein sequence ID" value="KAK5950680.1"/>
    <property type="molecule type" value="Genomic_DNA"/>
</dbReference>
<feature type="compositionally biased region" description="Low complexity" evidence="2">
    <location>
        <begin position="160"/>
        <end position="190"/>
    </location>
</feature>
<dbReference type="Proteomes" id="UP001316803">
    <property type="component" value="Unassembled WGS sequence"/>
</dbReference>
<feature type="compositionally biased region" description="Basic and acidic residues" evidence="2">
    <location>
        <begin position="385"/>
        <end position="395"/>
    </location>
</feature>
<evidence type="ECO:0000313" key="4">
    <source>
        <dbReference type="EMBL" id="KAK5950680.1"/>
    </source>
</evidence>
<feature type="region of interest" description="Disordered" evidence="2">
    <location>
        <begin position="348"/>
        <end position="398"/>
    </location>
</feature>
<comment type="caution">
    <text evidence="4">The sequence shown here is derived from an EMBL/GenBank/DDBJ whole genome shotgun (WGS) entry which is preliminary data.</text>
</comment>
<evidence type="ECO:0000256" key="1">
    <source>
        <dbReference type="SAM" id="Coils"/>
    </source>
</evidence>
<dbReference type="SMART" id="SM00338">
    <property type="entry name" value="BRLZ"/>
    <property type="match status" value="1"/>
</dbReference>
<dbReference type="CDD" id="cd14810">
    <property type="entry name" value="bZIP_u1"/>
    <property type="match status" value="1"/>
</dbReference>
<name>A0AAN8EC69_9EURO</name>
<dbReference type="PANTHER" id="PTHR37616">
    <property type="entry name" value="BZIP TRANSCRIPTION FACTOR 60-LIKE"/>
    <property type="match status" value="1"/>
</dbReference>
<dbReference type="InterPro" id="IPR004827">
    <property type="entry name" value="bZIP"/>
</dbReference>